<keyword evidence="4" id="KW-1185">Reference proteome</keyword>
<dbReference type="InterPro" id="IPR001509">
    <property type="entry name" value="Epimerase_deHydtase"/>
</dbReference>
<name>A0A518B7Q2_9BACT</name>
<dbReference type="CDD" id="cd08946">
    <property type="entry name" value="SDR_e"/>
    <property type="match status" value="1"/>
</dbReference>
<dbReference type="InterPro" id="IPR036291">
    <property type="entry name" value="NAD(P)-bd_dom_sf"/>
</dbReference>
<protein>
    <submittedName>
        <fullName evidence="3">dTDP-glucose 4,6-dehydratase</fullName>
        <ecNumber evidence="3">4.2.1.46</ecNumber>
    </submittedName>
</protein>
<organism evidence="3 4">
    <name type="scientific">Kolteria novifilia</name>
    <dbReference type="NCBI Taxonomy" id="2527975"/>
    <lineage>
        <taxon>Bacteria</taxon>
        <taxon>Pseudomonadati</taxon>
        <taxon>Planctomycetota</taxon>
        <taxon>Planctomycetia</taxon>
        <taxon>Kolteriales</taxon>
        <taxon>Kolteriaceae</taxon>
        <taxon>Kolteria</taxon>
    </lineage>
</organism>
<sequence>MLIGVTGGTGFIGRYLVERLISKGHRLRCWRRPQSDLKPFRKHEDSIEWIEGDLSDEVSIDQLVEGVDAVVHSALERPGDSSFRQASQVDVLAFTEMNFLGSLRLMEKARRQNVDRFVHVSTCAVHEIILEDRPLDEAHPVWPKTHYGAHKAALEAYVASYGYGQDWPICAVRPCGVYGVARPVKNSKWYGLVGRVMAGEKISTKEGGKEVHAADVAKAIEILLLADKEAVTGRCFNCCDQYVSKQHVAEIVKRLTDSPSEIDDLAKGPKHQIVTTRLEELGMKFGGEALLEETIGRLIKAHEKKDKSE</sequence>
<evidence type="ECO:0000313" key="4">
    <source>
        <dbReference type="Proteomes" id="UP000317093"/>
    </source>
</evidence>
<dbReference type="EC" id="4.2.1.46" evidence="3"/>
<dbReference type="KEGG" id="knv:Pan216_38830"/>
<dbReference type="GO" id="GO:0008460">
    <property type="term" value="F:dTDP-glucose 4,6-dehydratase activity"/>
    <property type="evidence" value="ECO:0007669"/>
    <property type="project" value="UniProtKB-EC"/>
</dbReference>
<dbReference type="RefSeq" id="WP_145260146.1">
    <property type="nucleotide sequence ID" value="NZ_CP036279.1"/>
</dbReference>
<evidence type="ECO:0000256" key="1">
    <source>
        <dbReference type="ARBA" id="ARBA00007637"/>
    </source>
</evidence>
<feature type="domain" description="NAD-dependent epimerase/dehydratase" evidence="2">
    <location>
        <begin position="5"/>
        <end position="239"/>
    </location>
</feature>
<dbReference type="PANTHER" id="PTHR43000">
    <property type="entry name" value="DTDP-D-GLUCOSE 4,6-DEHYDRATASE-RELATED"/>
    <property type="match status" value="1"/>
</dbReference>
<dbReference type="Gene3D" id="3.40.50.720">
    <property type="entry name" value="NAD(P)-binding Rossmann-like Domain"/>
    <property type="match status" value="1"/>
</dbReference>
<dbReference type="OrthoDB" id="9807212at2"/>
<keyword evidence="3" id="KW-0456">Lyase</keyword>
<gene>
    <name evidence="3" type="primary">rfbB</name>
    <name evidence="3" type="ORF">Pan216_38830</name>
</gene>
<comment type="similarity">
    <text evidence="1">Belongs to the NAD(P)-dependent epimerase/dehydratase family.</text>
</comment>
<reference evidence="3 4" key="1">
    <citation type="submission" date="2019-02" db="EMBL/GenBank/DDBJ databases">
        <title>Deep-cultivation of Planctomycetes and their phenomic and genomic characterization uncovers novel biology.</title>
        <authorList>
            <person name="Wiegand S."/>
            <person name="Jogler M."/>
            <person name="Boedeker C."/>
            <person name="Pinto D."/>
            <person name="Vollmers J."/>
            <person name="Rivas-Marin E."/>
            <person name="Kohn T."/>
            <person name="Peeters S.H."/>
            <person name="Heuer A."/>
            <person name="Rast P."/>
            <person name="Oberbeckmann S."/>
            <person name="Bunk B."/>
            <person name="Jeske O."/>
            <person name="Meyerdierks A."/>
            <person name="Storesund J.E."/>
            <person name="Kallscheuer N."/>
            <person name="Luecker S."/>
            <person name="Lage O.M."/>
            <person name="Pohl T."/>
            <person name="Merkel B.J."/>
            <person name="Hornburger P."/>
            <person name="Mueller R.-W."/>
            <person name="Bruemmer F."/>
            <person name="Labrenz M."/>
            <person name="Spormann A.M."/>
            <person name="Op den Camp H."/>
            <person name="Overmann J."/>
            <person name="Amann R."/>
            <person name="Jetten M.S.M."/>
            <person name="Mascher T."/>
            <person name="Medema M.H."/>
            <person name="Devos D.P."/>
            <person name="Kaster A.-K."/>
            <person name="Ovreas L."/>
            <person name="Rohde M."/>
            <person name="Galperin M.Y."/>
            <person name="Jogler C."/>
        </authorList>
    </citation>
    <scope>NUCLEOTIDE SEQUENCE [LARGE SCALE GENOMIC DNA]</scope>
    <source>
        <strain evidence="3 4">Pan216</strain>
    </source>
</reference>
<evidence type="ECO:0000259" key="2">
    <source>
        <dbReference type="Pfam" id="PF01370"/>
    </source>
</evidence>
<dbReference type="Proteomes" id="UP000317093">
    <property type="component" value="Chromosome"/>
</dbReference>
<dbReference type="AlphaFoldDB" id="A0A518B7Q2"/>
<proteinExistence type="inferred from homology"/>
<evidence type="ECO:0000313" key="3">
    <source>
        <dbReference type="EMBL" id="QDU63009.1"/>
    </source>
</evidence>
<accession>A0A518B7Q2</accession>
<dbReference type="Pfam" id="PF01370">
    <property type="entry name" value="Epimerase"/>
    <property type="match status" value="1"/>
</dbReference>
<dbReference type="EMBL" id="CP036279">
    <property type="protein sequence ID" value="QDU63009.1"/>
    <property type="molecule type" value="Genomic_DNA"/>
</dbReference>
<dbReference type="SUPFAM" id="SSF51735">
    <property type="entry name" value="NAD(P)-binding Rossmann-fold domains"/>
    <property type="match status" value="1"/>
</dbReference>